<feature type="region of interest" description="Disordered" evidence="1">
    <location>
        <begin position="1"/>
        <end position="68"/>
    </location>
</feature>
<dbReference type="EMBL" id="JAHYIQ010000009">
    <property type="protein sequence ID" value="KAK1128730.1"/>
    <property type="molecule type" value="Genomic_DNA"/>
</dbReference>
<organism evidence="2 3">
    <name type="scientific">Melipona bicolor</name>
    <dbReference type="NCBI Taxonomy" id="60889"/>
    <lineage>
        <taxon>Eukaryota</taxon>
        <taxon>Metazoa</taxon>
        <taxon>Ecdysozoa</taxon>
        <taxon>Arthropoda</taxon>
        <taxon>Hexapoda</taxon>
        <taxon>Insecta</taxon>
        <taxon>Pterygota</taxon>
        <taxon>Neoptera</taxon>
        <taxon>Endopterygota</taxon>
        <taxon>Hymenoptera</taxon>
        <taxon>Apocrita</taxon>
        <taxon>Aculeata</taxon>
        <taxon>Apoidea</taxon>
        <taxon>Anthophila</taxon>
        <taxon>Apidae</taxon>
        <taxon>Melipona</taxon>
    </lineage>
</organism>
<gene>
    <name evidence="2" type="ORF">K0M31_019881</name>
</gene>
<dbReference type="Proteomes" id="UP001177670">
    <property type="component" value="Unassembled WGS sequence"/>
</dbReference>
<keyword evidence="3" id="KW-1185">Reference proteome</keyword>
<proteinExistence type="predicted"/>
<accession>A0AA40G0I4</accession>
<evidence type="ECO:0000313" key="2">
    <source>
        <dbReference type="EMBL" id="KAK1128730.1"/>
    </source>
</evidence>
<comment type="caution">
    <text evidence="2">The sequence shown here is derived from an EMBL/GenBank/DDBJ whole genome shotgun (WGS) entry which is preliminary data.</text>
</comment>
<protein>
    <submittedName>
        <fullName evidence="2">Uncharacterized protein</fullName>
    </submittedName>
</protein>
<reference evidence="2" key="1">
    <citation type="submission" date="2021-10" db="EMBL/GenBank/DDBJ databases">
        <title>Melipona bicolor Genome sequencing and assembly.</title>
        <authorList>
            <person name="Araujo N.S."/>
            <person name="Arias M.C."/>
        </authorList>
    </citation>
    <scope>NUCLEOTIDE SEQUENCE</scope>
    <source>
        <strain evidence="2">USP_2M_L1-L4_2017</strain>
        <tissue evidence="2">Whole body</tissue>
    </source>
</reference>
<evidence type="ECO:0000313" key="3">
    <source>
        <dbReference type="Proteomes" id="UP001177670"/>
    </source>
</evidence>
<name>A0AA40G0I4_9HYME</name>
<evidence type="ECO:0000256" key="1">
    <source>
        <dbReference type="SAM" id="MobiDB-lite"/>
    </source>
</evidence>
<sequence>MKFSIRDVKRHHRPYNATQLAVPKNSRPNGGRMEVPPSNDETNKQEKAPFSSKSENTKGTGKFTGIKQGVPEMNCSKIFSPTLLEVVP</sequence>
<dbReference type="AlphaFoldDB" id="A0AA40G0I4"/>